<reference evidence="4 5" key="1">
    <citation type="submission" date="2018-01" db="EMBL/GenBank/DDBJ databases">
        <title>Draft genome of the strawberry crown rot pathogen Phytophthora cactorum.</title>
        <authorList>
            <person name="Armitage A.D."/>
            <person name="Lysoe E."/>
            <person name="Nellist C.F."/>
            <person name="Harrison R.J."/>
            <person name="Brurberg M.B."/>
        </authorList>
    </citation>
    <scope>NUCLEOTIDE SEQUENCE [LARGE SCALE GENOMIC DNA]</scope>
    <source>
        <strain evidence="4 5">10300</strain>
    </source>
</reference>
<dbReference type="AlphaFoldDB" id="A0A329SP29"/>
<dbReference type="EMBL" id="RCML01000029">
    <property type="protein sequence ID" value="KAG2997107.1"/>
    <property type="molecule type" value="Genomic_DNA"/>
</dbReference>
<comment type="caution">
    <text evidence="4">The sequence shown here is derived from an EMBL/GenBank/DDBJ whole genome shotgun (WGS) entry which is preliminary data.</text>
</comment>
<dbReference type="Proteomes" id="UP000251314">
    <property type="component" value="Unassembled WGS sequence"/>
</dbReference>
<dbReference type="OrthoDB" id="10424184at2759"/>
<accession>A0A329SP29</accession>
<gene>
    <name evidence="4" type="ORF">PC110_g5188</name>
    <name evidence="2" type="ORF">PC117_g2144</name>
    <name evidence="3" type="ORF">PC118_g2084</name>
</gene>
<evidence type="ECO:0000313" key="3">
    <source>
        <dbReference type="EMBL" id="KAG2997107.1"/>
    </source>
</evidence>
<dbReference type="EMBL" id="MJFZ01000085">
    <property type="protein sequence ID" value="RAW38584.1"/>
    <property type="molecule type" value="Genomic_DNA"/>
</dbReference>
<dbReference type="Proteomes" id="UP000697107">
    <property type="component" value="Unassembled WGS sequence"/>
</dbReference>
<evidence type="ECO:0008006" key="6">
    <source>
        <dbReference type="Google" id="ProtNLM"/>
    </source>
</evidence>
<dbReference type="VEuPathDB" id="FungiDB:PC110_g5188"/>
<dbReference type="EMBL" id="RCMK01000027">
    <property type="protein sequence ID" value="KAG2953288.1"/>
    <property type="molecule type" value="Genomic_DNA"/>
</dbReference>
<sequence length="271" mass="30941">MAERSFPDDMLSDSYHSDAYHPDSGNSDAYYPNWDHSDLDQSGTSSHDVGGMSDVSSGHTEIIPRQSSNLDSQVRDGHQVEVGEEDDGFVLPDGVEAVPGSRSVNYQGYPYSFYHGETQPDCVPDMRQVPHGPPPTLVNWKYQMLLATEELGSRDVSPTPWEVWQTIRRNHFGRENFGRLETESLCDVKNSPGLKSIQFHFTYYEDEVLRRVFGWANPQLMDRMEQRQCSIFIDATYRCVPTRFYQLAIVMMYDPISELHLPTGLVCTDLR</sequence>
<name>A0A329SP29_9STRA</name>
<keyword evidence="5" id="KW-1185">Reference proteome</keyword>
<organism evidence="4 5">
    <name type="scientific">Phytophthora cactorum</name>
    <dbReference type="NCBI Taxonomy" id="29920"/>
    <lineage>
        <taxon>Eukaryota</taxon>
        <taxon>Sar</taxon>
        <taxon>Stramenopiles</taxon>
        <taxon>Oomycota</taxon>
        <taxon>Peronosporomycetes</taxon>
        <taxon>Peronosporales</taxon>
        <taxon>Peronosporaceae</taxon>
        <taxon>Phytophthora</taxon>
    </lineage>
</organism>
<dbReference type="Proteomes" id="UP000736787">
    <property type="component" value="Unassembled WGS sequence"/>
</dbReference>
<evidence type="ECO:0000313" key="2">
    <source>
        <dbReference type="EMBL" id="KAG2953288.1"/>
    </source>
</evidence>
<evidence type="ECO:0000313" key="4">
    <source>
        <dbReference type="EMBL" id="RAW38584.1"/>
    </source>
</evidence>
<proteinExistence type="predicted"/>
<feature type="region of interest" description="Disordered" evidence="1">
    <location>
        <begin position="1"/>
        <end position="59"/>
    </location>
</feature>
<reference evidence="2" key="2">
    <citation type="submission" date="2018-10" db="EMBL/GenBank/DDBJ databases">
        <title>Effector identification in a new, highly contiguous assembly of the strawberry crown rot pathogen Phytophthora cactorum.</title>
        <authorList>
            <person name="Armitage A.D."/>
            <person name="Nellist C.F."/>
            <person name="Bates H."/>
            <person name="Vickerstaff R.J."/>
            <person name="Harrison R.J."/>
        </authorList>
    </citation>
    <scope>NUCLEOTIDE SEQUENCE</scope>
    <source>
        <strain evidence="2">4040</strain>
        <strain evidence="3">P415</strain>
    </source>
</reference>
<evidence type="ECO:0000313" key="5">
    <source>
        <dbReference type="Proteomes" id="UP000251314"/>
    </source>
</evidence>
<evidence type="ECO:0000256" key="1">
    <source>
        <dbReference type="SAM" id="MobiDB-lite"/>
    </source>
</evidence>
<protein>
    <recommendedName>
        <fullName evidence="6">MULE transposase domain-containing protein</fullName>
    </recommendedName>
</protein>